<gene>
    <name evidence="1" type="ORF">WG66_2515</name>
</gene>
<evidence type="ECO:0000313" key="1">
    <source>
        <dbReference type="EMBL" id="KTB44909.1"/>
    </source>
</evidence>
<accession>A0A0W0G8L8</accession>
<dbReference type="AlphaFoldDB" id="A0A0W0G8L8"/>
<reference evidence="1 2" key="1">
    <citation type="submission" date="2015-12" db="EMBL/GenBank/DDBJ databases">
        <title>Draft genome sequence of Moniliophthora roreri, the causal agent of frosty pod rot of cacao.</title>
        <authorList>
            <person name="Aime M.C."/>
            <person name="Diaz-Valderrama J.R."/>
            <person name="Kijpornyongpan T."/>
            <person name="Phillips-Mora W."/>
        </authorList>
    </citation>
    <scope>NUCLEOTIDE SEQUENCE [LARGE SCALE GENOMIC DNA]</scope>
    <source>
        <strain evidence="1 2">MCA 2952</strain>
    </source>
</reference>
<proteinExistence type="predicted"/>
<organism evidence="1 2">
    <name type="scientific">Moniliophthora roreri</name>
    <name type="common">Frosty pod rot fungus</name>
    <name type="synonym">Monilia roreri</name>
    <dbReference type="NCBI Taxonomy" id="221103"/>
    <lineage>
        <taxon>Eukaryota</taxon>
        <taxon>Fungi</taxon>
        <taxon>Dikarya</taxon>
        <taxon>Basidiomycota</taxon>
        <taxon>Agaricomycotina</taxon>
        <taxon>Agaricomycetes</taxon>
        <taxon>Agaricomycetidae</taxon>
        <taxon>Agaricales</taxon>
        <taxon>Marasmiineae</taxon>
        <taxon>Marasmiaceae</taxon>
        <taxon>Moniliophthora</taxon>
    </lineage>
</organism>
<evidence type="ECO:0000313" key="2">
    <source>
        <dbReference type="Proteomes" id="UP000054988"/>
    </source>
</evidence>
<comment type="caution">
    <text evidence="1">The sequence shown here is derived from an EMBL/GenBank/DDBJ whole genome shotgun (WGS) entry which is preliminary data.</text>
</comment>
<dbReference type="Proteomes" id="UP000054988">
    <property type="component" value="Unassembled WGS sequence"/>
</dbReference>
<protein>
    <submittedName>
        <fullName evidence="1">Uncharacterized protein</fullName>
    </submittedName>
</protein>
<dbReference type="EMBL" id="LATX01000829">
    <property type="protein sequence ID" value="KTB44909.1"/>
    <property type="molecule type" value="Genomic_DNA"/>
</dbReference>
<sequence>MIDLTSGGARVTEHDAPNLLQYPILKRHICTVYVYWIFSSGDRRPHASRLNQVVRRFLQPPEVATNLPYRTANHVWVASNKVERVLDHREVCENASSTSGRIASTDVSHAPHFVLRSSIDGSIHMGGNLDLGEQMMLRVALFTFAVISTAWTSPLNKRAVDFFDPRGGGGSMLDNAGEGGGEPLNVIISGLSSPGVLTDDGIVNYARAIGFSTECFGIHLGDPQTANLGDGNGDVPQAIELREDYGDAEAGTCLESLIGGNHFRVWHQNGAQANSGALFLAVSHEEDVTKGHTISPDGYNQGRNQLVQNAVGRTDFNGVNYSTTARNITGLLPVGADGINHGIAIDGIVTLLTVTIV</sequence>
<name>A0A0W0G8L8_MONRR</name>